<keyword evidence="6" id="KW-0238">DNA-binding</keyword>
<dbReference type="InterPro" id="IPR012340">
    <property type="entry name" value="NA-bd_OB-fold"/>
</dbReference>
<sequence length="380" mass="43951">MASQKYLDLLKGKQVNPLAYYRGGNHSKATCIYANIVSTQEIKHPTPSRKDAMLTFYVSDPSIPCGSMSVCLFEQDIGKLDFVKEADIIIIQDFRLKLFNGNPQISINRFTKYATFTINPPTLTCNKNYEITSVDEEIINVFEQYLKEHKESSTIDLTIRLPTRRPVLETCEIIDNESKFFDYVGEVLEISIENSRATLSLTDYTLNPLPIRNYVEENIVKKEFIINCTVWDSLANECEDLQPGDYVSLRNCVKKDRNPLEFAIRNNENENKVLLLKIEEDDPRLQKLLERKKNYKMCNLPREFTSVKDIKLEKEPSKFQTQARIVSYKPEDIEKWIRGWCYNCSISSAGGMAYNTNEELKVEAFERSAEDLFFKIPAKS</sequence>
<evidence type="ECO:0000256" key="4">
    <source>
        <dbReference type="ARBA" id="ARBA00022454"/>
    </source>
</evidence>
<evidence type="ECO:0000256" key="7">
    <source>
        <dbReference type="ARBA" id="ARBA00023242"/>
    </source>
</evidence>
<dbReference type="GO" id="GO:0000783">
    <property type="term" value="C:nuclear telomere cap complex"/>
    <property type="evidence" value="ECO:0007669"/>
    <property type="project" value="TreeGrafter"/>
</dbReference>
<evidence type="ECO:0000259" key="8">
    <source>
        <dbReference type="Pfam" id="PF16686"/>
    </source>
</evidence>
<evidence type="ECO:0000313" key="10">
    <source>
        <dbReference type="Proteomes" id="UP000613177"/>
    </source>
</evidence>
<evidence type="ECO:0000256" key="2">
    <source>
        <dbReference type="ARBA" id="ARBA00004574"/>
    </source>
</evidence>
<dbReference type="SUPFAM" id="SSF50249">
    <property type="entry name" value="Nucleic acid-binding proteins"/>
    <property type="match status" value="2"/>
</dbReference>
<keyword evidence="5" id="KW-0779">Telomere</keyword>
<dbReference type="PANTHER" id="PTHR14513">
    <property type="entry name" value="PROTECTION OF TELOMERES 1"/>
    <property type="match status" value="1"/>
</dbReference>
<dbReference type="GO" id="GO:0016233">
    <property type="term" value="P:telomere capping"/>
    <property type="evidence" value="ECO:0007669"/>
    <property type="project" value="TreeGrafter"/>
</dbReference>
<dbReference type="AlphaFoldDB" id="A0A8H7SPH7"/>
<feature type="domain" description="Protection of telomeres protein 1 ssDNA-binding" evidence="8">
    <location>
        <begin position="177"/>
        <end position="296"/>
    </location>
</feature>
<protein>
    <recommendedName>
        <fullName evidence="8">Protection of telomeres protein 1 ssDNA-binding domain-containing protein</fullName>
    </recommendedName>
</protein>
<dbReference type="InterPro" id="IPR032042">
    <property type="entry name" value="POT1PC"/>
</dbReference>
<proteinExistence type="inferred from homology"/>
<comment type="caution">
    <text evidence="9">The sequence shown here is derived from an EMBL/GenBank/DDBJ whole genome shotgun (WGS) entry which is preliminary data.</text>
</comment>
<dbReference type="Pfam" id="PF16686">
    <property type="entry name" value="POT1PC"/>
    <property type="match status" value="1"/>
</dbReference>
<gene>
    <name evidence="9" type="ORF">INT48_007167</name>
</gene>
<dbReference type="EMBL" id="JAEPRE010000053">
    <property type="protein sequence ID" value="KAG2234419.1"/>
    <property type="molecule type" value="Genomic_DNA"/>
</dbReference>
<evidence type="ECO:0000256" key="5">
    <source>
        <dbReference type="ARBA" id="ARBA00022895"/>
    </source>
</evidence>
<dbReference type="PANTHER" id="PTHR14513:SF0">
    <property type="entry name" value="PROTECTION OF TELOMERES PROTEIN 1"/>
    <property type="match status" value="1"/>
</dbReference>
<keyword evidence="7" id="KW-0539">Nucleus</keyword>
<name>A0A8H7SPH7_9FUNG</name>
<organism evidence="9 10">
    <name type="scientific">Thamnidium elegans</name>
    <dbReference type="NCBI Taxonomy" id="101142"/>
    <lineage>
        <taxon>Eukaryota</taxon>
        <taxon>Fungi</taxon>
        <taxon>Fungi incertae sedis</taxon>
        <taxon>Mucoromycota</taxon>
        <taxon>Mucoromycotina</taxon>
        <taxon>Mucoromycetes</taxon>
        <taxon>Mucorales</taxon>
        <taxon>Mucorineae</taxon>
        <taxon>Mucoraceae</taxon>
        <taxon>Thamnidium</taxon>
    </lineage>
</organism>
<comment type="subcellular location">
    <subcellularLocation>
        <location evidence="2">Chromosome</location>
        <location evidence="2">Telomere</location>
    </subcellularLocation>
    <subcellularLocation>
        <location evidence="1">Nucleus</location>
    </subcellularLocation>
</comment>
<keyword evidence="10" id="KW-1185">Reference proteome</keyword>
<dbReference type="InterPro" id="IPR028389">
    <property type="entry name" value="POT1"/>
</dbReference>
<dbReference type="GO" id="GO:0098505">
    <property type="term" value="F:G-rich strand telomeric DNA binding"/>
    <property type="evidence" value="ECO:0007669"/>
    <property type="project" value="TreeGrafter"/>
</dbReference>
<evidence type="ECO:0000256" key="3">
    <source>
        <dbReference type="ARBA" id="ARBA00008442"/>
    </source>
</evidence>
<keyword evidence="4" id="KW-0158">Chromosome</keyword>
<dbReference type="Gene3D" id="2.40.50.140">
    <property type="entry name" value="Nucleic acid-binding proteins"/>
    <property type="match status" value="2"/>
</dbReference>
<dbReference type="GO" id="GO:0010521">
    <property type="term" value="F:telomerase inhibitor activity"/>
    <property type="evidence" value="ECO:0007669"/>
    <property type="project" value="TreeGrafter"/>
</dbReference>
<accession>A0A8H7SPH7</accession>
<comment type="similarity">
    <text evidence="3">Belongs to the telombin family.</text>
</comment>
<evidence type="ECO:0000256" key="6">
    <source>
        <dbReference type="ARBA" id="ARBA00023125"/>
    </source>
</evidence>
<reference evidence="9" key="1">
    <citation type="submission" date="2021-01" db="EMBL/GenBank/DDBJ databases">
        <title>Metabolic potential, ecology and presence of endohyphal bacteria is reflected in genomic diversity of Mucoromycotina.</title>
        <authorList>
            <person name="Muszewska A."/>
            <person name="Okrasinska A."/>
            <person name="Steczkiewicz K."/>
            <person name="Drgas O."/>
            <person name="Orlowska M."/>
            <person name="Perlinska-Lenart U."/>
            <person name="Aleksandrzak-Piekarczyk T."/>
            <person name="Szatraj K."/>
            <person name="Zielenkiewicz U."/>
            <person name="Pilsyk S."/>
            <person name="Malc E."/>
            <person name="Mieczkowski P."/>
            <person name="Kruszewska J.S."/>
            <person name="Biernat P."/>
            <person name="Pawlowska J."/>
        </authorList>
    </citation>
    <scope>NUCLEOTIDE SEQUENCE</scope>
    <source>
        <strain evidence="9">WA0000018081</strain>
    </source>
</reference>
<evidence type="ECO:0000256" key="1">
    <source>
        <dbReference type="ARBA" id="ARBA00004123"/>
    </source>
</evidence>
<evidence type="ECO:0000313" key="9">
    <source>
        <dbReference type="EMBL" id="KAG2234419.1"/>
    </source>
</evidence>
<dbReference type="Proteomes" id="UP000613177">
    <property type="component" value="Unassembled WGS sequence"/>
</dbReference>
<dbReference type="GO" id="GO:0032210">
    <property type="term" value="P:regulation of telomere maintenance via telomerase"/>
    <property type="evidence" value="ECO:0007669"/>
    <property type="project" value="TreeGrafter"/>
</dbReference>